<feature type="region of interest" description="Disordered" evidence="1">
    <location>
        <begin position="136"/>
        <end position="190"/>
    </location>
</feature>
<dbReference type="AlphaFoldDB" id="A0A4C1V1B5"/>
<name>A0A4C1V1B5_EUMVA</name>
<accession>A0A4C1V1B5</accession>
<evidence type="ECO:0000256" key="1">
    <source>
        <dbReference type="SAM" id="MobiDB-lite"/>
    </source>
</evidence>
<keyword evidence="3" id="KW-1185">Reference proteome</keyword>
<feature type="region of interest" description="Disordered" evidence="1">
    <location>
        <begin position="10"/>
        <end position="51"/>
    </location>
</feature>
<reference evidence="2 3" key="1">
    <citation type="journal article" date="2019" name="Commun. Biol.">
        <title>The bagworm genome reveals a unique fibroin gene that provides high tensile strength.</title>
        <authorList>
            <person name="Kono N."/>
            <person name="Nakamura H."/>
            <person name="Ohtoshi R."/>
            <person name="Tomita M."/>
            <person name="Numata K."/>
            <person name="Arakawa K."/>
        </authorList>
    </citation>
    <scope>NUCLEOTIDE SEQUENCE [LARGE SCALE GENOMIC DNA]</scope>
</reference>
<sequence>MFYKKIRVSLPDHFEQAQHRHHPTSPEPPRHTRRPEGRTAGRRARAADKAATTFCTARPRVPKERNETCTTRPRRRPRTNDVIKIRIKAMSRAQRPRQVLPARQRPRRRPGALTGSTPRRALVEKNIVSLSSATCEGMRRSVGPPPRRWLTGGGAPAHPGIAPTPGARRPPTLVSKAAAAAPPTPCALKRDAPIPEVTALARSK</sequence>
<protein>
    <submittedName>
        <fullName evidence="2">Uncharacterized protein</fullName>
    </submittedName>
</protein>
<gene>
    <name evidence="2" type="ORF">EVAR_80852_1</name>
</gene>
<feature type="compositionally biased region" description="Low complexity" evidence="1">
    <location>
        <begin position="156"/>
        <end position="167"/>
    </location>
</feature>
<organism evidence="2 3">
    <name type="scientific">Eumeta variegata</name>
    <name type="common">Bagworm moth</name>
    <name type="synonym">Eumeta japonica</name>
    <dbReference type="NCBI Taxonomy" id="151549"/>
    <lineage>
        <taxon>Eukaryota</taxon>
        <taxon>Metazoa</taxon>
        <taxon>Ecdysozoa</taxon>
        <taxon>Arthropoda</taxon>
        <taxon>Hexapoda</taxon>
        <taxon>Insecta</taxon>
        <taxon>Pterygota</taxon>
        <taxon>Neoptera</taxon>
        <taxon>Endopterygota</taxon>
        <taxon>Lepidoptera</taxon>
        <taxon>Glossata</taxon>
        <taxon>Ditrysia</taxon>
        <taxon>Tineoidea</taxon>
        <taxon>Psychidae</taxon>
        <taxon>Oiketicinae</taxon>
        <taxon>Eumeta</taxon>
    </lineage>
</organism>
<feature type="region of interest" description="Disordered" evidence="1">
    <location>
        <begin position="90"/>
        <end position="119"/>
    </location>
</feature>
<proteinExistence type="predicted"/>
<feature type="compositionally biased region" description="Low complexity" evidence="1">
    <location>
        <begin position="92"/>
        <end position="103"/>
    </location>
</feature>
<dbReference type="EMBL" id="BGZK01000255">
    <property type="protein sequence ID" value="GBP32086.1"/>
    <property type="molecule type" value="Genomic_DNA"/>
</dbReference>
<dbReference type="Proteomes" id="UP000299102">
    <property type="component" value="Unassembled WGS sequence"/>
</dbReference>
<evidence type="ECO:0000313" key="3">
    <source>
        <dbReference type="Proteomes" id="UP000299102"/>
    </source>
</evidence>
<comment type="caution">
    <text evidence="2">The sequence shown here is derived from an EMBL/GenBank/DDBJ whole genome shotgun (WGS) entry which is preliminary data.</text>
</comment>
<evidence type="ECO:0000313" key="2">
    <source>
        <dbReference type="EMBL" id="GBP32086.1"/>
    </source>
</evidence>
<feature type="compositionally biased region" description="Basic and acidic residues" evidence="1">
    <location>
        <begin position="28"/>
        <end position="39"/>
    </location>
</feature>